<dbReference type="PANTHER" id="PTHR30244">
    <property type="entry name" value="TRANSAMINASE"/>
    <property type="match status" value="1"/>
</dbReference>
<dbReference type="InterPro" id="IPR015422">
    <property type="entry name" value="PyrdxlP-dep_Trfase_small"/>
</dbReference>
<proteinExistence type="inferred from homology"/>
<keyword evidence="4" id="KW-0032">Aminotransferase</keyword>
<keyword evidence="4" id="KW-0808">Transferase</keyword>
<dbReference type="AlphaFoldDB" id="A0A0C4SD05"/>
<dbReference type="GO" id="GO:0008483">
    <property type="term" value="F:transaminase activity"/>
    <property type="evidence" value="ECO:0007669"/>
    <property type="project" value="UniProtKB-KW"/>
</dbReference>
<feature type="modified residue" description="N6-(pyridoxal phosphate)lysine" evidence="2">
    <location>
        <position position="182"/>
    </location>
</feature>
<accession>A0A0C4SD05</accession>
<dbReference type="CDD" id="cd00616">
    <property type="entry name" value="AHBA_syn"/>
    <property type="match status" value="1"/>
</dbReference>
<dbReference type="InterPro" id="IPR000653">
    <property type="entry name" value="DegT/StrS_aminotransferase"/>
</dbReference>
<dbReference type="Pfam" id="PF01041">
    <property type="entry name" value="DegT_DnrJ_EryC1"/>
    <property type="match status" value="1"/>
</dbReference>
<evidence type="ECO:0000256" key="1">
    <source>
        <dbReference type="PIRSR" id="PIRSR000390-1"/>
    </source>
</evidence>
<dbReference type="InterPro" id="IPR015424">
    <property type="entry name" value="PyrdxlP-dep_Trfase"/>
</dbReference>
<comment type="similarity">
    <text evidence="3">Belongs to the DegT/DnrJ/EryC1 family.</text>
</comment>
<gene>
    <name evidence="4" type="primary">arn7</name>
</gene>
<dbReference type="SUPFAM" id="SSF53383">
    <property type="entry name" value="PLP-dependent transferases"/>
    <property type="match status" value="1"/>
</dbReference>
<dbReference type="PANTHER" id="PTHR30244:SF34">
    <property type="entry name" value="DTDP-4-AMINO-4,6-DIDEOXYGALACTOSE TRANSAMINASE"/>
    <property type="match status" value="1"/>
</dbReference>
<dbReference type="GO" id="GO:0030170">
    <property type="term" value="F:pyridoxal phosphate binding"/>
    <property type="evidence" value="ECO:0007669"/>
    <property type="project" value="TreeGrafter"/>
</dbReference>
<dbReference type="Gene3D" id="3.90.1150.10">
    <property type="entry name" value="Aspartate Aminotransferase, domain 1"/>
    <property type="match status" value="1"/>
</dbReference>
<dbReference type="EMBL" id="KJ440489">
    <property type="protein sequence ID" value="AIW62986.1"/>
    <property type="molecule type" value="Genomic_DNA"/>
</dbReference>
<organism evidence="4">
    <name type="scientific">uncultured bacterium BAC-AB1442/1414/561</name>
    <dbReference type="NCBI Taxonomy" id="1562172"/>
    <lineage>
        <taxon>Bacteria</taxon>
        <taxon>environmental samples</taxon>
    </lineage>
</organism>
<evidence type="ECO:0000313" key="4">
    <source>
        <dbReference type="EMBL" id="AIW62986.1"/>
    </source>
</evidence>
<dbReference type="Gene3D" id="3.40.640.10">
    <property type="entry name" value="Type I PLP-dependent aspartate aminotransferase-like (Major domain)"/>
    <property type="match status" value="1"/>
</dbReference>
<evidence type="ECO:0000256" key="3">
    <source>
        <dbReference type="RuleBase" id="RU004508"/>
    </source>
</evidence>
<evidence type="ECO:0000256" key="2">
    <source>
        <dbReference type="PIRSR" id="PIRSR000390-2"/>
    </source>
</evidence>
<dbReference type="InterPro" id="IPR015421">
    <property type="entry name" value="PyrdxlP-dep_Trfase_major"/>
</dbReference>
<sequence length="386" mass="41853">MINVFQPAVGAAELEALAEVFASSWIGHGPRTRAFEEEFAVHIGVDPTHVTFINSGTAGLFLAMELLRLGPGDDVVLPSMSFVAAGNAIAACGARPVFCDVDPRTMNPTLDDVARALTPRTRAVIVLHYGGYPGDVTAIADFCRERGLPLLEDSACSVASKVGGQACGTFGDLAMWSFDAMKVMATGDGGMLYVRDAELAGRARRLAYHGLAFDSGIQSAASVPHRWWEVNVQDFGRRVVGNDITAAIGSVQLRRLPEMLRRREQIVRSYDELLAGIPGVQLPPPLPAGHTTSYYFYWVQLPAAIRDAAAADLLERGIYTTFRYPPLHKVPAYGSAAVLPNSEQAAEESLLLPLHLGLDDDDVRTVARELREAVQRRLAGARRERE</sequence>
<protein>
    <submittedName>
        <fullName evidence="4">Aminotransferase</fullName>
    </submittedName>
</protein>
<feature type="active site" description="Proton acceptor" evidence="1">
    <location>
        <position position="182"/>
    </location>
</feature>
<name>A0A0C4SD05_9BACT</name>
<reference evidence="4" key="1">
    <citation type="submission" date="2014-02" db="EMBL/GenBank/DDBJ databases">
        <title>Arenimycins C and D, pentangular polyphenols produced by an eDNA-derived gene cluster.</title>
        <authorList>
            <person name="Kang H.-S."/>
            <person name="Brady S.F."/>
        </authorList>
    </citation>
    <scope>NUCLEOTIDE SEQUENCE</scope>
</reference>
<dbReference type="GO" id="GO:0000271">
    <property type="term" value="P:polysaccharide biosynthetic process"/>
    <property type="evidence" value="ECO:0007669"/>
    <property type="project" value="TreeGrafter"/>
</dbReference>
<keyword evidence="2 3" id="KW-0663">Pyridoxal phosphate</keyword>
<dbReference type="PIRSF" id="PIRSF000390">
    <property type="entry name" value="PLP_StrS"/>
    <property type="match status" value="1"/>
</dbReference>